<comment type="caution">
    <text evidence="2">The sequence shown here is derived from an EMBL/GenBank/DDBJ whole genome shotgun (WGS) entry which is preliminary data.</text>
</comment>
<dbReference type="Proteomes" id="UP000651452">
    <property type="component" value="Unassembled WGS sequence"/>
</dbReference>
<dbReference type="AlphaFoldDB" id="A0A8H7J712"/>
<dbReference type="EMBL" id="RZGK01000007">
    <property type="protein sequence ID" value="KAF9697637.1"/>
    <property type="molecule type" value="Genomic_DNA"/>
</dbReference>
<gene>
    <name evidence="2" type="ORF">EKO04_004283</name>
</gene>
<evidence type="ECO:0000256" key="1">
    <source>
        <dbReference type="SAM" id="SignalP"/>
    </source>
</evidence>
<proteinExistence type="predicted"/>
<dbReference type="OrthoDB" id="10600663at2759"/>
<feature type="chain" id="PRO_5034964507" evidence="1">
    <location>
        <begin position="17"/>
        <end position="93"/>
    </location>
</feature>
<reference evidence="2" key="1">
    <citation type="submission" date="2018-12" db="EMBL/GenBank/DDBJ databases">
        <authorList>
            <person name="Syme R.A."/>
            <person name="Farfan-Caceres L."/>
            <person name="Lichtenzveig J."/>
        </authorList>
    </citation>
    <scope>NUCLEOTIDE SEQUENCE</scope>
    <source>
        <strain evidence="2">Al4</strain>
    </source>
</reference>
<sequence length="93" mass="10041">MQFITLVVLLAPLAQATVWNLQGSCSSKKARQYSGSENMGRLSCTPPDEEELAALGDDYGNSNWVTDDKGSFGGAQFVSAEEQTAIDDTIDMF</sequence>
<evidence type="ECO:0000313" key="3">
    <source>
        <dbReference type="Proteomes" id="UP000651452"/>
    </source>
</evidence>
<accession>A0A8H7J712</accession>
<feature type="signal peptide" evidence="1">
    <location>
        <begin position="1"/>
        <end position="16"/>
    </location>
</feature>
<organism evidence="2 3">
    <name type="scientific">Ascochyta lentis</name>
    <dbReference type="NCBI Taxonomy" id="205686"/>
    <lineage>
        <taxon>Eukaryota</taxon>
        <taxon>Fungi</taxon>
        <taxon>Dikarya</taxon>
        <taxon>Ascomycota</taxon>
        <taxon>Pezizomycotina</taxon>
        <taxon>Dothideomycetes</taxon>
        <taxon>Pleosporomycetidae</taxon>
        <taxon>Pleosporales</taxon>
        <taxon>Pleosporineae</taxon>
        <taxon>Didymellaceae</taxon>
        <taxon>Ascochyta</taxon>
    </lineage>
</organism>
<evidence type="ECO:0000313" key="2">
    <source>
        <dbReference type="EMBL" id="KAF9697637.1"/>
    </source>
</evidence>
<keyword evidence="3" id="KW-1185">Reference proteome</keyword>
<name>A0A8H7J712_9PLEO</name>
<reference evidence="2" key="2">
    <citation type="submission" date="2020-09" db="EMBL/GenBank/DDBJ databases">
        <title>Reference genome assembly for Australian Ascochyta lentis isolate Al4.</title>
        <authorList>
            <person name="Lee R.C."/>
            <person name="Farfan-Caceres L.M."/>
            <person name="Debler J.W."/>
            <person name="Williams A.H."/>
            <person name="Henares B.M."/>
        </authorList>
    </citation>
    <scope>NUCLEOTIDE SEQUENCE</scope>
    <source>
        <strain evidence="2">Al4</strain>
    </source>
</reference>
<protein>
    <submittedName>
        <fullName evidence="2">Uncharacterized protein</fullName>
    </submittedName>
</protein>
<keyword evidence="1" id="KW-0732">Signal</keyword>